<dbReference type="OrthoDB" id="1261936at2"/>
<keyword evidence="2" id="KW-1185">Reference proteome</keyword>
<organism evidence="1 2">
    <name type="scientific">Cruoricaptor ignavus</name>
    <dbReference type="NCBI Taxonomy" id="1118202"/>
    <lineage>
        <taxon>Bacteria</taxon>
        <taxon>Pseudomonadati</taxon>
        <taxon>Bacteroidota</taxon>
        <taxon>Flavobacteriia</taxon>
        <taxon>Flavobacteriales</taxon>
        <taxon>Weeksellaceae</taxon>
        <taxon>Cruoricaptor</taxon>
    </lineage>
</organism>
<reference evidence="1 2" key="1">
    <citation type="submission" date="2016-11" db="EMBL/GenBank/DDBJ databases">
        <authorList>
            <person name="Jaros S."/>
            <person name="Januszkiewicz K."/>
            <person name="Wedrychowicz H."/>
        </authorList>
    </citation>
    <scope>NUCLEOTIDE SEQUENCE [LARGE SCALE GENOMIC DNA]</scope>
    <source>
        <strain evidence="1 2">DSM 25479</strain>
    </source>
</reference>
<proteinExistence type="predicted"/>
<dbReference type="RefSeq" id="WP_073180292.1">
    <property type="nucleotide sequence ID" value="NZ_FQYI01000008.1"/>
</dbReference>
<name>A0A1M6G9Y5_9FLAO</name>
<evidence type="ECO:0000313" key="2">
    <source>
        <dbReference type="Proteomes" id="UP000184335"/>
    </source>
</evidence>
<evidence type="ECO:0000313" key="1">
    <source>
        <dbReference type="EMBL" id="SHJ06667.1"/>
    </source>
</evidence>
<dbReference type="STRING" id="1118202.SAMN05443429_108109"/>
<accession>A0A1M6G9Y5</accession>
<dbReference type="EMBL" id="FQYI01000008">
    <property type="protein sequence ID" value="SHJ06667.1"/>
    <property type="molecule type" value="Genomic_DNA"/>
</dbReference>
<gene>
    <name evidence="1" type="ORF">SAMN05443429_108109</name>
</gene>
<dbReference type="AlphaFoldDB" id="A0A1M6G9Y5"/>
<sequence length="128" mass="15261">MKQKENTMVYHFKNWMKGWDARIDTYDNQIELQGRKGKIRECWSVINDFLNMTDSNVMKGKDGIQAGKALVDNQNKKWYKALREVSDTLTVLEFEMEKMMEMNSRKTAEIYRLRNEVGRLRETEQNSI</sequence>
<protein>
    <submittedName>
        <fullName evidence="1">Uncharacterized protein</fullName>
    </submittedName>
</protein>
<dbReference type="Proteomes" id="UP000184335">
    <property type="component" value="Unassembled WGS sequence"/>
</dbReference>